<sequence length="67" mass="7335">MEALRGVDAADPQAEAKLVKAVLIRELGPGIRESAHWSPMVDRILAALRSDEATHDRMKRVLSSLKG</sequence>
<proteinExistence type="predicted"/>
<dbReference type="RefSeq" id="WP_306994238.1">
    <property type="nucleotide sequence ID" value="NZ_JAUTBB010000001.1"/>
</dbReference>
<protein>
    <recommendedName>
        <fullName evidence="3">Transcriptional regulator</fullName>
    </recommendedName>
</protein>
<dbReference type="AlphaFoldDB" id="A0AAW8GHZ3"/>
<accession>A0AAW8GHZ3</accession>
<reference evidence="1" key="1">
    <citation type="submission" date="2023-07" db="EMBL/GenBank/DDBJ databases">
        <title>Functional and genomic diversity of the sorghum phyllosphere microbiome.</title>
        <authorList>
            <person name="Shade A."/>
        </authorList>
    </citation>
    <scope>NUCLEOTIDE SEQUENCE</scope>
    <source>
        <strain evidence="1">SORGH_AS_0908</strain>
    </source>
</reference>
<comment type="caution">
    <text evidence="1">The sequence shown here is derived from an EMBL/GenBank/DDBJ whole genome shotgun (WGS) entry which is preliminary data.</text>
</comment>
<dbReference type="Proteomes" id="UP001234354">
    <property type="component" value="Unassembled WGS sequence"/>
</dbReference>
<dbReference type="EMBL" id="JAUTBB010000001">
    <property type="protein sequence ID" value="MDQ1120693.1"/>
    <property type="molecule type" value="Genomic_DNA"/>
</dbReference>
<evidence type="ECO:0000313" key="1">
    <source>
        <dbReference type="EMBL" id="MDQ1120693.1"/>
    </source>
</evidence>
<evidence type="ECO:0008006" key="3">
    <source>
        <dbReference type="Google" id="ProtNLM"/>
    </source>
</evidence>
<gene>
    <name evidence="1" type="ORF">QE383_003001</name>
</gene>
<evidence type="ECO:0000313" key="2">
    <source>
        <dbReference type="Proteomes" id="UP001234354"/>
    </source>
</evidence>
<organism evidence="1 2">
    <name type="scientific">Pseudoxanthomonas winnipegensis</name>
    <dbReference type="NCBI Taxonomy" id="2480810"/>
    <lineage>
        <taxon>Bacteria</taxon>
        <taxon>Pseudomonadati</taxon>
        <taxon>Pseudomonadota</taxon>
        <taxon>Gammaproteobacteria</taxon>
        <taxon>Lysobacterales</taxon>
        <taxon>Lysobacteraceae</taxon>
        <taxon>Pseudoxanthomonas</taxon>
    </lineage>
</organism>
<name>A0AAW8GHZ3_9GAMM</name>